<keyword evidence="4" id="KW-1185">Reference proteome</keyword>
<name>A0A858RHC2_9BACT</name>
<evidence type="ECO:0000313" key="4">
    <source>
        <dbReference type="Proteomes" id="UP000501812"/>
    </source>
</evidence>
<gene>
    <name evidence="3" type="ORF">HHL09_10585</name>
</gene>
<evidence type="ECO:0000313" key="3">
    <source>
        <dbReference type="EMBL" id="QJE96212.1"/>
    </source>
</evidence>
<evidence type="ECO:0000256" key="1">
    <source>
        <dbReference type="SAM" id="MobiDB-lite"/>
    </source>
</evidence>
<dbReference type="AlphaFoldDB" id="A0A858RHC2"/>
<dbReference type="EMBL" id="CP051774">
    <property type="protein sequence ID" value="QJE96212.1"/>
    <property type="molecule type" value="Genomic_DNA"/>
</dbReference>
<proteinExistence type="predicted"/>
<accession>A0A858RHC2</accession>
<evidence type="ECO:0000256" key="2">
    <source>
        <dbReference type="SAM" id="SignalP"/>
    </source>
</evidence>
<dbReference type="RefSeq" id="WP_169454613.1">
    <property type="nucleotide sequence ID" value="NZ_CP051774.1"/>
</dbReference>
<feature type="region of interest" description="Disordered" evidence="1">
    <location>
        <begin position="30"/>
        <end position="91"/>
    </location>
</feature>
<keyword evidence="2" id="KW-0732">Signal</keyword>
<feature type="signal peptide" evidence="2">
    <location>
        <begin position="1"/>
        <end position="27"/>
    </location>
</feature>
<protein>
    <submittedName>
        <fullName evidence="3">Uncharacterized protein</fullName>
    </submittedName>
</protein>
<dbReference type="KEGG" id="luo:HHL09_10585"/>
<feature type="chain" id="PRO_5032786199" evidence="2">
    <location>
        <begin position="28"/>
        <end position="135"/>
    </location>
</feature>
<feature type="compositionally biased region" description="Pro residues" evidence="1">
    <location>
        <begin position="31"/>
        <end position="43"/>
    </location>
</feature>
<reference evidence="3 4" key="1">
    <citation type="submission" date="2020-04" db="EMBL/GenBank/DDBJ databases">
        <title>Luteolibacter sp. G-1-1-1 isolated from soil.</title>
        <authorList>
            <person name="Dahal R.H."/>
        </authorList>
    </citation>
    <scope>NUCLEOTIDE SEQUENCE [LARGE SCALE GENOMIC DNA]</scope>
    <source>
        <strain evidence="3 4">G-1-1-1</strain>
    </source>
</reference>
<dbReference type="Proteomes" id="UP000501812">
    <property type="component" value="Chromosome"/>
</dbReference>
<organism evidence="3 4">
    <name type="scientific">Luteolibacter luteus</name>
    <dbReference type="NCBI Taxonomy" id="2728835"/>
    <lineage>
        <taxon>Bacteria</taxon>
        <taxon>Pseudomonadati</taxon>
        <taxon>Verrucomicrobiota</taxon>
        <taxon>Verrucomicrobiia</taxon>
        <taxon>Verrucomicrobiales</taxon>
        <taxon>Verrucomicrobiaceae</taxon>
        <taxon>Luteolibacter</taxon>
    </lineage>
</organism>
<sequence length="135" mass="14580">MKSTRSLRWSTAAFLATCLLPSCISLWSRNPEPPPRLVGPPPETGTYTPVPAAETKPQPPSVKDSPAPQVPKESPPLVQEKPRVKIPTAVPVPGKEGVVFSPFNNKPVDVKGFASGTLVADPTFPLDQKKYFRVP</sequence>